<dbReference type="PANTHER" id="PTHR42883:SF2">
    <property type="entry name" value="THYMIDYLYLTRANSFERASE"/>
    <property type="match status" value="1"/>
</dbReference>
<evidence type="ECO:0000313" key="2">
    <source>
        <dbReference type="EMBL" id="HDM90206.1"/>
    </source>
</evidence>
<dbReference type="NCBIfam" id="TIGR01208">
    <property type="entry name" value="rmlA_long"/>
    <property type="match status" value="1"/>
</dbReference>
<dbReference type="Proteomes" id="UP000885931">
    <property type="component" value="Unassembled WGS sequence"/>
</dbReference>
<sequence>FIMYLGDNILKQPLSELIEEFEEEKPDALILLARVPNPGDFGVAELDGKRIVRLVEKPKTPPSDYALVGVYLFSSRIFEAARNIKPSARGELEITDAIQWLIDNGFYVRAKVTSGWWKDTGKPDDLIEANRLILEDIPRNIRGEVVDSEVRGRVQIGEGTLIKDSVIKGPVVIGDNVKVVNSFIGPFTSIYHDAVIEGTEIEDSVILKGVRIKDVPGRIEGSILGNETVLLRRDRKPRSLRLVLGDHSIVELQ</sequence>
<name>A0A7C0X8M3_UNCW3</name>
<reference evidence="2" key="1">
    <citation type="journal article" date="2020" name="mSystems">
        <title>Genome- and Community-Level Interaction Insights into Carbon Utilization and Element Cycling Functions of Hydrothermarchaeota in Hydrothermal Sediment.</title>
        <authorList>
            <person name="Zhou Z."/>
            <person name="Liu Y."/>
            <person name="Xu W."/>
            <person name="Pan J."/>
            <person name="Luo Z.H."/>
            <person name="Li M."/>
        </authorList>
    </citation>
    <scope>NUCLEOTIDE SEQUENCE [LARGE SCALE GENOMIC DNA]</scope>
    <source>
        <strain evidence="2">HyVt-237</strain>
    </source>
</reference>
<dbReference type="EMBL" id="DRBW01000128">
    <property type="protein sequence ID" value="HDM90206.1"/>
    <property type="molecule type" value="Genomic_DNA"/>
</dbReference>
<dbReference type="GO" id="GO:0008879">
    <property type="term" value="F:glucose-1-phosphate thymidylyltransferase activity"/>
    <property type="evidence" value="ECO:0007669"/>
    <property type="project" value="UniProtKB-EC"/>
</dbReference>
<dbReference type="InterPro" id="IPR005908">
    <property type="entry name" value="G1P_thy_trans_l"/>
</dbReference>
<keyword evidence="2" id="KW-0548">Nucleotidyltransferase</keyword>
<dbReference type="Gene3D" id="2.160.10.10">
    <property type="entry name" value="Hexapeptide repeat proteins"/>
    <property type="match status" value="1"/>
</dbReference>
<feature type="domain" description="Nucleotidyl transferase" evidence="1">
    <location>
        <begin position="4"/>
        <end position="134"/>
    </location>
</feature>
<dbReference type="SUPFAM" id="SSF53448">
    <property type="entry name" value="Nucleotide-diphospho-sugar transferases"/>
    <property type="match status" value="1"/>
</dbReference>
<dbReference type="Pfam" id="PF00483">
    <property type="entry name" value="NTP_transferase"/>
    <property type="match status" value="1"/>
</dbReference>
<accession>A0A7C0X8M3</accession>
<dbReference type="EC" id="2.7.7.24" evidence="2"/>
<gene>
    <name evidence="2" type="ORF">ENG67_03245</name>
</gene>
<keyword evidence="2" id="KW-0808">Transferase</keyword>
<organism evidence="2">
    <name type="scientific">candidate division WOR-3 bacterium</name>
    <dbReference type="NCBI Taxonomy" id="2052148"/>
    <lineage>
        <taxon>Bacteria</taxon>
        <taxon>Bacteria division WOR-3</taxon>
    </lineage>
</organism>
<protein>
    <submittedName>
        <fullName evidence="2">Glucose-1-phosphate thymidylyltransferase</fullName>
        <ecNumber evidence="2">2.7.7.24</ecNumber>
    </submittedName>
</protein>
<evidence type="ECO:0000259" key="1">
    <source>
        <dbReference type="Pfam" id="PF00483"/>
    </source>
</evidence>
<comment type="caution">
    <text evidence="2">The sequence shown here is derived from an EMBL/GenBank/DDBJ whole genome shotgun (WGS) entry which is preliminary data.</text>
</comment>
<dbReference type="PANTHER" id="PTHR42883">
    <property type="entry name" value="GLUCOSE-1-PHOSPHATE THYMIDYLTRANSFERASE"/>
    <property type="match status" value="1"/>
</dbReference>
<dbReference type="Gene3D" id="3.90.550.10">
    <property type="entry name" value="Spore Coat Polysaccharide Biosynthesis Protein SpsA, Chain A"/>
    <property type="match status" value="1"/>
</dbReference>
<dbReference type="InterPro" id="IPR029044">
    <property type="entry name" value="Nucleotide-diphossugar_trans"/>
</dbReference>
<feature type="non-terminal residue" evidence="2">
    <location>
        <position position="1"/>
    </location>
</feature>
<dbReference type="InterPro" id="IPR005835">
    <property type="entry name" value="NTP_transferase_dom"/>
</dbReference>
<proteinExistence type="predicted"/>
<dbReference type="AlphaFoldDB" id="A0A7C0X8M3"/>